<evidence type="ECO:0000256" key="8">
    <source>
        <dbReference type="ARBA" id="ARBA00038436"/>
    </source>
</evidence>
<reference evidence="11 12" key="1">
    <citation type="submission" date="2017-06" db="EMBL/GenBank/DDBJ databases">
        <authorList>
            <person name="Kim H.J."/>
            <person name="Triplett B.A."/>
        </authorList>
    </citation>
    <scope>NUCLEOTIDE SEQUENCE [LARGE SCALE GENOMIC DNA]</scope>
    <source>
        <strain evidence="11 12">DSM 11445</strain>
    </source>
</reference>
<evidence type="ECO:0000256" key="3">
    <source>
        <dbReference type="ARBA" id="ARBA00022475"/>
    </source>
</evidence>
<feature type="transmembrane region" description="Helical" evidence="9">
    <location>
        <begin position="84"/>
        <end position="106"/>
    </location>
</feature>
<dbReference type="EMBL" id="FZON01000066">
    <property type="protein sequence ID" value="SNT17965.1"/>
    <property type="molecule type" value="Genomic_DNA"/>
</dbReference>
<dbReference type="Proteomes" id="UP000198440">
    <property type="component" value="Unassembled WGS sequence"/>
</dbReference>
<keyword evidence="2 9" id="KW-0813">Transport</keyword>
<dbReference type="GO" id="GO:0022857">
    <property type="term" value="F:transmembrane transporter activity"/>
    <property type="evidence" value="ECO:0007669"/>
    <property type="project" value="UniProtKB-UniRule"/>
</dbReference>
<evidence type="ECO:0000313" key="12">
    <source>
        <dbReference type="Proteomes" id="UP000198440"/>
    </source>
</evidence>
<protein>
    <recommendedName>
        <fullName evidence="9">TRAP transporter small permease protein</fullName>
    </recommendedName>
</protein>
<dbReference type="GO" id="GO:0015740">
    <property type="term" value="P:C4-dicarboxylate transport"/>
    <property type="evidence" value="ECO:0007669"/>
    <property type="project" value="TreeGrafter"/>
</dbReference>
<gene>
    <name evidence="11" type="ORF">SAMN04488078_10666</name>
</gene>
<evidence type="ECO:0000256" key="6">
    <source>
        <dbReference type="ARBA" id="ARBA00022989"/>
    </source>
</evidence>
<evidence type="ECO:0000256" key="2">
    <source>
        <dbReference type="ARBA" id="ARBA00022448"/>
    </source>
</evidence>
<evidence type="ECO:0000256" key="4">
    <source>
        <dbReference type="ARBA" id="ARBA00022519"/>
    </source>
</evidence>
<dbReference type="InterPro" id="IPR055348">
    <property type="entry name" value="DctQ"/>
</dbReference>
<evidence type="ECO:0000256" key="7">
    <source>
        <dbReference type="ARBA" id="ARBA00023136"/>
    </source>
</evidence>
<dbReference type="GO" id="GO:0005886">
    <property type="term" value="C:plasma membrane"/>
    <property type="evidence" value="ECO:0007669"/>
    <property type="project" value="UniProtKB-SubCell"/>
</dbReference>
<proteinExistence type="inferred from homology"/>
<comment type="subunit">
    <text evidence="9">The complex comprises the extracytoplasmic solute receptor protein and the two transmembrane proteins.</text>
</comment>
<organism evidence="11 12">
    <name type="scientific">Antarctobacter heliothermus</name>
    <dbReference type="NCBI Taxonomy" id="74033"/>
    <lineage>
        <taxon>Bacteria</taxon>
        <taxon>Pseudomonadati</taxon>
        <taxon>Pseudomonadota</taxon>
        <taxon>Alphaproteobacteria</taxon>
        <taxon>Rhodobacterales</taxon>
        <taxon>Roseobacteraceae</taxon>
        <taxon>Antarctobacter</taxon>
    </lineage>
</organism>
<dbReference type="OrthoDB" id="5878939at2"/>
<feature type="transmembrane region" description="Helical" evidence="9">
    <location>
        <begin position="45"/>
        <end position="63"/>
    </location>
</feature>
<feature type="domain" description="Tripartite ATP-independent periplasmic transporters DctQ component" evidence="10">
    <location>
        <begin position="23"/>
        <end position="150"/>
    </location>
</feature>
<dbReference type="PANTHER" id="PTHR35011:SF11">
    <property type="entry name" value="TRAP TRANSPORTER SMALL PERMEASE PROTEIN"/>
    <property type="match status" value="1"/>
</dbReference>
<dbReference type="AlphaFoldDB" id="A0A239KIR8"/>
<dbReference type="Pfam" id="PF04290">
    <property type="entry name" value="DctQ"/>
    <property type="match status" value="1"/>
</dbReference>
<keyword evidence="4 9" id="KW-0997">Cell inner membrane</keyword>
<accession>A0A239KIR8</accession>
<dbReference type="PANTHER" id="PTHR35011">
    <property type="entry name" value="2,3-DIKETO-L-GULONATE TRAP TRANSPORTER SMALL PERMEASE PROTEIN YIAM"/>
    <property type="match status" value="1"/>
</dbReference>
<keyword evidence="3" id="KW-1003">Cell membrane</keyword>
<dbReference type="InterPro" id="IPR007387">
    <property type="entry name" value="TRAP_DctQ"/>
</dbReference>
<evidence type="ECO:0000259" key="10">
    <source>
        <dbReference type="Pfam" id="PF04290"/>
    </source>
</evidence>
<comment type="function">
    <text evidence="9">Part of the tripartite ATP-independent periplasmic (TRAP) transport system.</text>
</comment>
<evidence type="ECO:0000256" key="5">
    <source>
        <dbReference type="ARBA" id="ARBA00022692"/>
    </source>
</evidence>
<keyword evidence="6 9" id="KW-1133">Transmembrane helix</keyword>
<evidence type="ECO:0000313" key="11">
    <source>
        <dbReference type="EMBL" id="SNT17965.1"/>
    </source>
</evidence>
<keyword evidence="7 9" id="KW-0472">Membrane</keyword>
<dbReference type="RefSeq" id="WP_089279996.1">
    <property type="nucleotide sequence ID" value="NZ_FZON01000066.1"/>
</dbReference>
<evidence type="ECO:0000256" key="9">
    <source>
        <dbReference type="RuleBase" id="RU369079"/>
    </source>
</evidence>
<comment type="subcellular location">
    <subcellularLocation>
        <location evidence="1 9">Cell inner membrane</location>
        <topology evidence="1 9">Multi-pass membrane protein</topology>
    </subcellularLocation>
</comment>
<sequence>MLRFESGAYTICRIGVGVSFLVLIVTVLTQVLGRTFGSSPIWTEELTRFAMLYMVAFGAGLSLRSGDLVNVDVVCEYMPGKWPWRLRLISATLTAMLCAYLIMPAWKYVSIGAMQTSPAMTLRMDYVHFTVFGLLVTLLLFSVFRVIRMVFAGGDGKADTREDLV</sequence>
<comment type="similarity">
    <text evidence="8 9">Belongs to the TRAP transporter small permease family.</text>
</comment>
<feature type="transmembrane region" description="Helical" evidence="9">
    <location>
        <begin position="126"/>
        <end position="147"/>
    </location>
</feature>
<feature type="transmembrane region" description="Helical" evidence="9">
    <location>
        <begin position="12"/>
        <end position="33"/>
    </location>
</feature>
<evidence type="ECO:0000256" key="1">
    <source>
        <dbReference type="ARBA" id="ARBA00004429"/>
    </source>
</evidence>
<name>A0A239KIR8_9RHOB</name>
<keyword evidence="5 9" id="KW-0812">Transmembrane</keyword>